<gene>
    <name evidence="1" type="ORF">ALGA_2636</name>
</gene>
<proteinExistence type="predicted"/>
<dbReference type="OrthoDB" id="1121298at2"/>
<keyword evidence="2" id="KW-1185">Reference proteome</keyword>
<dbReference type="EMBL" id="AP018042">
    <property type="protein sequence ID" value="BAX80949.1"/>
    <property type="molecule type" value="Genomic_DNA"/>
</dbReference>
<dbReference type="Gene3D" id="3.30.70.1150">
    <property type="entry name" value="ACT-like. Chain A, domain 2"/>
    <property type="match status" value="1"/>
</dbReference>
<organism evidence="1 2">
    <name type="scientific">Labilibaculum antarcticum</name>
    <dbReference type="NCBI Taxonomy" id="1717717"/>
    <lineage>
        <taxon>Bacteria</taxon>
        <taxon>Pseudomonadati</taxon>
        <taxon>Bacteroidota</taxon>
        <taxon>Bacteroidia</taxon>
        <taxon>Marinilabiliales</taxon>
        <taxon>Marinifilaceae</taxon>
        <taxon>Labilibaculum</taxon>
    </lineage>
</organism>
<dbReference type="RefSeq" id="WP_096429818.1">
    <property type="nucleotide sequence ID" value="NZ_AP018042.1"/>
</dbReference>
<dbReference type="AlphaFoldDB" id="A0A1Y1CKL8"/>
<evidence type="ECO:0008006" key="3">
    <source>
        <dbReference type="Google" id="ProtNLM"/>
    </source>
</evidence>
<dbReference type="InterPro" id="IPR027271">
    <property type="entry name" value="Acetolactate_synth/TF_NikR_C"/>
</dbReference>
<evidence type="ECO:0000313" key="1">
    <source>
        <dbReference type="EMBL" id="BAX80949.1"/>
    </source>
</evidence>
<dbReference type="InterPro" id="IPR045865">
    <property type="entry name" value="ACT-like_dom_sf"/>
</dbReference>
<name>A0A1Y1CKL8_9BACT</name>
<dbReference type="Proteomes" id="UP000218267">
    <property type="component" value="Chromosome"/>
</dbReference>
<evidence type="ECO:0000313" key="2">
    <source>
        <dbReference type="Proteomes" id="UP000218267"/>
    </source>
</evidence>
<sequence>METSAIWIFGVLIHDKEKEDGCVQKILVRYADSIKTRLDLFNVEHWEGHPHGLLLIQVIGSEEEMDLFEKEIYMIEGVEIQHMMFEP</sequence>
<protein>
    <recommendedName>
        <fullName evidence="3">Iron-only hydrogenase system regulator</fullName>
    </recommendedName>
</protein>
<reference evidence="1 2" key="1">
    <citation type="journal article" date="2018" name="Mar. Genomics">
        <title>Complete genome sequence of Marinifilaceae bacterium strain SPP2, isolated from the Antarctic marine sediment.</title>
        <authorList>
            <person name="Watanabe M."/>
            <person name="Kojima H."/>
            <person name="Fukui M."/>
        </authorList>
    </citation>
    <scope>NUCLEOTIDE SEQUENCE [LARGE SCALE GENOMIC DNA]</scope>
    <source>
        <strain evidence="1 2">SPP2</strain>
    </source>
</reference>
<accession>A0A1Y1CKL8</accession>
<reference evidence="2" key="2">
    <citation type="journal article" date="2020" name="Antonie Van Leeuwenhoek">
        <title>Labilibaculum antarcticum sp. nov., a novel facultative anaerobic, psychrotorelant bacterium isolated from marine sediment of Antarctica.</title>
        <authorList>
            <person name="Watanabe M."/>
            <person name="Kojima H."/>
            <person name="Fukui M."/>
        </authorList>
    </citation>
    <scope>NUCLEOTIDE SEQUENCE [LARGE SCALE GENOMIC DNA]</scope>
    <source>
        <strain evidence="2">SPP2</strain>
    </source>
</reference>
<dbReference type="KEGG" id="mbas:ALGA_2636"/>
<dbReference type="SUPFAM" id="SSF55021">
    <property type="entry name" value="ACT-like"/>
    <property type="match status" value="1"/>
</dbReference>